<protein>
    <recommendedName>
        <fullName evidence="6">THAP-type domain-containing protein</fullName>
    </recommendedName>
</protein>
<evidence type="ECO:0000313" key="8">
    <source>
        <dbReference type="Proteomes" id="UP000499080"/>
    </source>
</evidence>
<keyword evidence="2 5" id="KW-0863">Zinc-finger</keyword>
<gene>
    <name evidence="7" type="ORF">AVEN_177358_1</name>
</gene>
<keyword evidence="4 5" id="KW-0238">DNA-binding</keyword>
<dbReference type="Pfam" id="PF05485">
    <property type="entry name" value="THAP"/>
    <property type="match status" value="1"/>
</dbReference>
<dbReference type="EMBL" id="BGPR01060332">
    <property type="protein sequence ID" value="GBO36207.1"/>
    <property type="molecule type" value="Genomic_DNA"/>
</dbReference>
<evidence type="ECO:0000256" key="5">
    <source>
        <dbReference type="PROSITE-ProRule" id="PRU00309"/>
    </source>
</evidence>
<dbReference type="GO" id="GO:0003677">
    <property type="term" value="F:DNA binding"/>
    <property type="evidence" value="ECO:0007669"/>
    <property type="project" value="UniProtKB-UniRule"/>
</dbReference>
<dbReference type="SUPFAM" id="SSF57716">
    <property type="entry name" value="Glucocorticoid receptor-like (DNA-binding domain)"/>
    <property type="match status" value="1"/>
</dbReference>
<evidence type="ECO:0000259" key="6">
    <source>
        <dbReference type="PROSITE" id="PS50950"/>
    </source>
</evidence>
<dbReference type="GO" id="GO:0008270">
    <property type="term" value="F:zinc ion binding"/>
    <property type="evidence" value="ECO:0007669"/>
    <property type="project" value="UniProtKB-KW"/>
</dbReference>
<sequence>MVNICSVPYCKGNYRTGPKVSVFNFPKDDELRQRWIASIGRKDLSNPAKAARFRISRLGYINDPFLKQHEGYLGTDLVILSRGRMTRTAPGLAPPSPSFRVTPAGGRLATPYDLACNGPHARRIFGGIGFRTCGPSAPVSGPYH</sequence>
<dbReference type="Proteomes" id="UP000499080">
    <property type="component" value="Unassembled WGS sequence"/>
</dbReference>
<proteinExistence type="predicted"/>
<keyword evidence="1" id="KW-0479">Metal-binding</keyword>
<evidence type="ECO:0000256" key="2">
    <source>
        <dbReference type="ARBA" id="ARBA00022771"/>
    </source>
</evidence>
<keyword evidence="3" id="KW-0862">Zinc</keyword>
<dbReference type="InterPro" id="IPR006612">
    <property type="entry name" value="THAP_Znf"/>
</dbReference>
<dbReference type="PROSITE" id="PS50950">
    <property type="entry name" value="ZF_THAP"/>
    <property type="match status" value="1"/>
</dbReference>
<comment type="caution">
    <text evidence="7">The sequence shown here is derived from an EMBL/GenBank/DDBJ whole genome shotgun (WGS) entry which is preliminary data.</text>
</comment>
<evidence type="ECO:0000256" key="1">
    <source>
        <dbReference type="ARBA" id="ARBA00022723"/>
    </source>
</evidence>
<organism evidence="7 8">
    <name type="scientific">Araneus ventricosus</name>
    <name type="common">Orbweaver spider</name>
    <name type="synonym">Epeira ventricosa</name>
    <dbReference type="NCBI Taxonomy" id="182803"/>
    <lineage>
        <taxon>Eukaryota</taxon>
        <taxon>Metazoa</taxon>
        <taxon>Ecdysozoa</taxon>
        <taxon>Arthropoda</taxon>
        <taxon>Chelicerata</taxon>
        <taxon>Arachnida</taxon>
        <taxon>Araneae</taxon>
        <taxon>Araneomorphae</taxon>
        <taxon>Entelegynae</taxon>
        <taxon>Araneoidea</taxon>
        <taxon>Araneidae</taxon>
        <taxon>Araneus</taxon>
    </lineage>
</organism>
<dbReference type="OrthoDB" id="6436959at2759"/>
<dbReference type="AlphaFoldDB" id="A0A4Y2WJR6"/>
<evidence type="ECO:0000256" key="4">
    <source>
        <dbReference type="ARBA" id="ARBA00023125"/>
    </source>
</evidence>
<evidence type="ECO:0000256" key="3">
    <source>
        <dbReference type="ARBA" id="ARBA00022833"/>
    </source>
</evidence>
<feature type="domain" description="THAP-type" evidence="6">
    <location>
        <begin position="1"/>
        <end position="97"/>
    </location>
</feature>
<keyword evidence="8" id="KW-1185">Reference proteome</keyword>
<name>A0A4Y2WJR6_ARAVE</name>
<evidence type="ECO:0000313" key="7">
    <source>
        <dbReference type="EMBL" id="GBO36207.1"/>
    </source>
</evidence>
<accession>A0A4Y2WJR6</accession>
<reference evidence="7 8" key="1">
    <citation type="journal article" date="2019" name="Sci. Rep.">
        <title>Orb-weaving spider Araneus ventricosus genome elucidates the spidroin gene catalogue.</title>
        <authorList>
            <person name="Kono N."/>
            <person name="Nakamura H."/>
            <person name="Ohtoshi R."/>
            <person name="Moran D.A.P."/>
            <person name="Shinohara A."/>
            <person name="Yoshida Y."/>
            <person name="Fujiwara M."/>
            <person name="Mori M."/>
            <person name="Tomita M."/>
            <person name="Arakawa K."/>
        </authorList>
    </citation>
    <scope>NUCLEOTIDE SEQUENCE [LARGE SCALE GENOMIC DNA]</scope>
</reference>